<dbReference type="InterPro" id="IPR027443">
    <property type="entry name" value="IPNS-like_sf"/>
</dbReference>
<sequence>MPSRLSDAFETHPTFQHHHIQNLDLNSLQHLPDSHAWASELTDYSLSPDINGLFNLPIIDLNDPINGPKHLVHACKTWGAFQIINHGVSNQVVHRMEAAAKKLFSLPYEEKLKAERFEDGATGYGPIRISSLFPKRMWSEGFTIVGSPIQHARELWPDNYTSFCDVTEEYQKEMKELAGKLMWIVLESLGITKEDISWAGPNGEFKDSVGVLQLNSYPICPDPDRAIGIVDHTDSSLLTILHQSNQSGLQVFREEIGWVSVPPVEGALVVNIGDLLHILSNGLYPSVLHRVVVNRDRHRLSMAYLYGPPNNVEISPLSKLVDHYHPPLYRPVTWTEYLGMKAKLFYKALSALRL</sequence>
<evidence type="ECO:0000313" key="12">
    <source>
        <dbReference type="EMBL" id="KAK1358259.1"/>
    </source>
</evidence>
<dbReference type="Pfam" id="PF14226">
    <property type="entry name" value="DIOX_N"/>
    <property type="match status" value="1"/>
</dbReference>
<evidence type="ECO:0000256" key="2">
    <source>
        <dbReference type="ARBA" id="ARBA00004972"/>
    </source>
</evidence>
<gene>
    <name evidence="12" type="ORF">POM88_051515</name>
</gene>
<protein>
    <recommendedName>
        <fullName evidence="9">gibberellin 3beta-dioxygenase</fullName>
        <ecNumber evidence="9">1.14.11.15</ecNumber>
    </recommendedName>
</protein>
<dbReference type="AlphaFoldDB" id="A0AAD8H211"/>
<organism evidence="12 13">
    <name type="scientific">Heracleum sosnowskyi</name>
    <dbReference type="NCBI Taxonomy" id="360622"/>
    <lineage>
        <taxon>Eukaryota</taxon>
        <taxon>Viridiplantae</taxon>
        <taxon>Streptophyta</taxon>
        <taxon>Embryophyta</taxon>
        <taxon>Tracheophyta</taxon>
        <taxon>Spermatophyta</taxon>
        <taxon>Magnoliopsida</taxon>
        <taxon>eudicotyledons</taxon>
        <taxon>Gunneridae</taxon>
        <taxon>Pentapetalae</taxon>
        <taxon>asterids</taxon>
        <taxon>campanulids</taxon>
        <taxon>Apiales</taxon>
        <taxon>Apiaceae</taxon>
        <taxon>Apioideae</taxon>
        <taxon>apioid superclade</taxon>
        <taxon>Tordylieae</taxon>
        <taxon>Tordyliinae</taxon>
        <taxon>Heracleum</taxon>
    </lineage>
</organism>
<dbReference type="FunFam" id="2.60.120.330:FF:000013">
    <property type="entry name" value="Gibberellin 3-beta-dioxygenase 1"/>
    <property type="match status" value="1"/>
</dbReference>
<proteinExistence type="inferred from homology"/>
<keyword evidence="4" id="KW-0223">Dioxygenase</keyword>
<comment type="caution">
    <text evidence="12">The sequence shown here is derived from an EMBL/GenBank/DDBJ whole genome shotgun (WGS) entry which is preliminary data.</text>
</comment>
<evidence type="ECO:0000256" key="10">
    <source>
        <dbReference type="RuleBase" id="RU003682"/>
    </source>
</evidence>
<accession>A0AAD8H211</accession>
<keyword evidence="13" id="KW-1185">Reference proteome</keyword>
<evidence type="ECO:0000259" key="11">
    <source>
        <dbReference type="PROSITE" id="PS51471"/>
    </source>
</evidence>
<dbReference type="GO" id="GO:0016707">
    <property type="term" value="F:gibberellin 3-beta-dioxygenase activity"/>
    <property type="evidence" value="ECO:0007669"/>
    <property type="project" value="UniProtKB-EC"/>
</dbReference>
<dbReference type="PANTHER" id="PTHR47990">
    <property type="entry name" value="2-OXOGLUTARATE (2OG) AND FE(II)-DEPENDENT OXYGENASE SUPERFAMILY PROTEIN-RELATED"/>
    <property type="match status" value="1"/>
</dbReference>
<evidence type="ECO:0000313" key="13">
    <source>
        <dbReference type="Proteomes" id="UP001237642"/>
    </source>
</evidence>
<comment type="cofactor">
    <cofactor evidence="1">
        <name>L-ascorbate</name>
        <dbReference type="ChEBI" id="CHEBI:38290"/>
    </cofactor>
</comment>
<reference evidence="12" key="2">
    <citation type="submission" date="2023-05" db="EMBL/GenBank/DDBJ databases">
        <authorList>
            <person name="Schelkunov M.I."/>
        </authorList>
    </citation>
    <scope>NUCLEOTIDE SEQUENCE</scope>
    <source>
        <strain evidence="12">Hsosn_3</strain>
        <tissue evidence="12">Leaf</tissue>
    </source>
</reference>
<dbReference type="Pfam" id="PF03171">
    <property type="entry name" value="2OG-FeII_Oxy"/>
    <property type="match status" value="1"/>
</dbReference>
<evidence type="ECO:0000256" key="7">
    <source>
        <dbReference type="ARBA" id="ARBA00037909"/>
    </source>
</evidence>
<dbReference type="EC" id="1.14.11.15" evidence="9"/>
<comment type="similarity">
    <text evidence="8">Belongs to the iron/ascorbate-dependent oxidoreductase family. GA3OX subfamily.</text>
</comment>
<evidence type="ECO:0000256" key="9">
    <source>
        <dbReference type="ARBA" id="ARBA00066695"/>
    </source>
</evidence>
<comment type="pathway">
    <text evidence="2">Hormone biosynthesis.</text>
</comment>
<keyword evidence="5 10" id="KW-0560">Oxidoreductase</keyword>
<dbReference type="InterPro" id="IPR044861">
    <property type="entry name" value="IPNS-like_FE2OG_OXY"/>
</dbReference>
<keyword evidence="6 10" id="KW-0408">Iron</keyword>
<evidence type="ECO:0000256" key="8">
    <source>
        <dbReference type="ARBA" id="ARBA00061560"/>
    </source>
</evidence>
<feature type="domain" description="Fe2OG dioxygenase" evidence="11">
    <location>
        <begin position="207"/>
        <end position="308"/>
    </location>
</feature>
<comment type="pathway">
    <text evidence="7">Plant hormone biosynthesis; gibberellin biosynthesis.</text>
</comment>
<evidence type="ECO:0000256" key="5">
    <source>
        <dbReference type="ARBA" id="ARBA00023002"/>
    </source>
</evidence>
<keyword evidence="3 10" id="KW-0479">Metal-binding</keyword>
<name>A0AAD8H211_9APIA</name>
<dbReference type="Gene3D" id="2.60.120.330">
    <property type="entry name" value="B-lactam Antibiotic, Isopenicillin N Synthase, Chain"/>
    <property type="match status" value="1"/>
</dbReference>
<evidence type="ECO:0000256" key="4">
    <source>
        <dbReference type="ARBA" id="ARBA00022964"/>
    </source>
</evidence>
<dbReference type="EMBL" id="JAUIZM010000011">
    <property type="protein sequence ID" value="KAK1358259.1"/>
    <property type="molecule type" value="Genomic_DNA"/>
</dbReference>
<reference evidence="12" key="1">
    <citation type="submission" date="2023-02" db="EMBL/GenBank/DDBJ databases">
        <title>Genome of toxic invasive species Heracleum sosnowskyi carries increased number of genes despite the absence of recent whole-genome duplications.</title>
        <authorList>
            <person name="Schelkunov M."/>
            <person name="Shtratnikova V."/>
            <person name="Makarenko M."/>
            <person name="Klepikova A."/>
            <person name="Omelchenko D."/>
            <person name="Novikova G."/>
            <person name="Obukhova E."/>
            <person name="Bogdanov V."/>
            <person name="Penin A."/>
            <person name="Logacheva M."/>
        </authorList>
    </citation>
    <scope>NUCLEOTIDE SEQUENCE</scope>
    <source>
        <strain evidence="12">Hsosn_3</strain>
        <tissue evidence="12">Leaf</tissue>
    </source>
</reference>
<dbReference type="InterPro" id="IPR050231">
    <property type="entry name" value="Iron_ascorbate_oxido_reductase"/>
</dbReference>
<dbReference type="Proteomes" id="UP001237642">
    <property type="component" value="Unassembled WGS sequence"/>
</dbReference>
<dbReference type="GO" id="GO:0046872">
    <property type="term" value="F:metal ion binding"/>
    <property type="evidence" value="ECO:0007669"/>
    <property type="project" value="UniProtKB-KW"/>
</dbReference>
<dbReference type="PROSITE" id="PS51471">
    <property type="entry name" value="FE2OG_OXY"/>
    <property type="match status" value="1"/>
</dbReference>
<evidence type="ECO:0000256" key="1">
    <source>
        <dbReference type="ARBA" id="ARBA00001961"/>
    </source>
</evidence>
<dbReference type="InterPro" id="IPR005123">
    <property type="entry name" value="Oxoglu/Fe-dep_dioxygenase_dom"/>
</dbReference>
<dbReference type="GO" id="GO:0009686">
    <property type="term" value="P:gibberellin biosynthetic process"/>
    <property type="evidence" value="ECO:0007669"/>
    <property type="project" value="UniProtKB-ARBA"/>
</dbReference>
<dbReference type="InterPro" id="IPR026992">
    <property type="entry name" value="DIOX_N"/>
</dbReference>
<evidence type="ECO:0000256" key="6">
    <source>
        <dbReference type="ARBA" id="ARBA00023004"/>
    </source>
</evidence>
<dbReference type="SUPFAM" id="SSF51197">
    <property type="entry name" value="Clavaminate synthase-like"/>
    <property type="match status" value="1"/>
</dbReference>
<evidence type="ECO:0000256" key="3">
    <source>
        <dbReference type="ARBA" id="ARBA00022723"/>
    </source>
</evidence>